<name>A0ABS7CGL5_9BACL</name>
<evidence type="ECO:0000313" key="1">
    <source>
        <dbReference type="EMBL" id="MBW7460038.1"/>
    </source>
</evidence>
<dbReference type="Proteomes" id="UP001519887">
    <property type="component" value="Unassembled WGS sequence"/>
</dbReference>
<sequence length="155" mass="18091">MMKNEMMEHAALNVTVSYLVKAKSKVHALDMARFQLNEETISLDRIQLVNDQGMKRLLKVEHVEFIHWMAAESSEFCDQFKVIGHFRLALRLSHAEEPYEENIHKHHYRLPRSAIQDKTVWVIPTLHQPAFTQVISQTLEWKTKARETTALITAV</sequence>
<dbReference type="EMBL" id="JAHZIK010001979">
    <property type="protein sequence ID" value="MBW7460038.1"/>
    <property type="molecule type" value="Genomic_DNA"/>
</dbReference>
<organism evidence="1 2">
    <name type="scientific">Paenibacillus sepulcri</name>
    <dbReference type="NCBI Taxonomy" id="359917"/>
    <lineage>
        <taxon>Bacteria</taxon>
        <taxon>Bacillati</taxon>
        <taxon>Bacillota</taxon>
        <taxon>Bacilli</taxon>
        <taxon>Bacillales</taxon>
        <taxon>Paenibacillaceae</taxon>
        <taxon>Paenibacillus</taxon>
    </lineage>
</organism>
<accession>A0ABS7CGL5</accession>
<reference evidence="1 2" key="1">
    <citation type="submission" date="2021-07" db="EMBL/GenBank/DDBJ databases">
        <title>Paenibacillus radiodurans sp. nov., isolated from the southeastern edge of Tengger Desert.</title>
        <authorList>
            <person name="Zhang G."/>
        </authorList>
    </citation>
    <scope>NUCLEOTIDE SEQUENCE [LARGE SCALE GENOMIC DNA]</scope>
    <source>
        <strain evidence="1 2">CCM 7311</strain>
    </source>
</reference>
<evidence type="ECO:0000313" key="2">
    <source>
        <dbReference type="Proteomes" id="UP001519887"/>
    </source>
</evidence>
<comment type="caution">
    <text evidence="1">The sequence shown here is derived from an EMBL/GenBank/DDBJ whole genome shotgun (WGS) entry which is preliminary data.</text>
</comment>
<keyword evidence="2" id="KW-1185">Reference proteome</keyword>
<protein>
    <submittedName>
        <fullName evidence="1">Uncharacterized protein</fullName>
    </submittedName>
</protein>
<dbReference type="RefSeq" id="WP_210043975.1">
    <property type="nucleotide sequence ID" value="NZ_JBHLVU010000001.1"/>
</dbReference>
<proteinExistence type="predicted"/>
<gene>
    <name evidence="1" type="ORF">K0U00_38850</name>
</gene>